<dbReference type="PANTHER" id="PTHR12363:SF33">
    <property type="entry name" value="IMPORTIN-13"/>
    <property type="match status" value="1"/>
</dbReference>
<protein>
    <submittedName>
        <fullName evidence="4">Uncharacterized protein</fullName>
    </submittedName>
</protein>
<keyword evidence="3" id="KW-0539">Nucleus</keyword>
<evidence type="ECO:0000256" key="3">
    <source>
        <dbReference type="ARBA" id="ARBA00023242"/>
    </source>
</evidence>
<name>A0A8S1LB60_9CILI</name>
<dbReference type="OrthoDB" id="435593at2759"/>
<keyword evidence="5" id="KW-1185">Reference proteome</keyword>
<accession>A0A8S1LB60</accession>
<evidence type="ECO:0000313" key="4">
    <source>
        <dbReference type="EMBL" id="CAD8065290.1"/>
    </source>
</evidence>
<dbReference type="GO" id="GO:0006606">
    <property type="term" value="P:protein import into nucleus"/>
    <property type="evidence" value="ECO:0007669"/>
    <property type="project" value="TreeGrafter"/>
</dbReference>
<evidence type="ECO:0000256" key="2">
    <source>
        <dbReference type="ARBA" id="ARBA00022448"/>
    </source>
</evidence>
<evidence type="ECO:0000313" key="5">
    <source>
        <dbReference type="Proteomes" id="UP000692954"/>
    </source>
</evidence>
<dbReference type="InterPro" id="IPR051345">
    <property type="entry name" value="Importin_beta-like_NTR"/>
</dbReference>
<dbReference type="AlphaFoldDB" id="A0A8S1LB60"/>
<gene>
    <name evidence="4" type="ORF">PSON_ATCC_30995.1.T0200133</name>
</gene>
<comment type="caution">
    <text evidence="4">The sequence shown here is derived from an EMBL/GenBank/DDBJ whole genome shotgun (WGS) entry which is preliminary data.</text>
</comment>
<organism evidence="4 5">
    <name type="scientific">Paramecium sonneborni</name>
    <dbReference type="NCBI Taxonomy" id="65129"/>
    <lineage>
        <taxon>Eukaryota</taxon>
        <taxon>Sar</taxon>
        <taxon>Alveolata</taxon>
        <taxon>Ciliophora</taxon>
        <taxon>Intramacronucleata</taxon>
        <taxon>Oligohymenophorea</taxon>
        <taxon>Peniculida</taxon>
        <taxon>Parameciidae</taxon>
        <taxon>Paramecium</taxon>
    </lineage>
</organism>
<dbReference type="GO" id="GO:0005737">
    <property type="term" value="C:cytoplasm"/>
    <property type="evidence" value="ECO:0007669"/>
    <property type="project" value="TreeGrafter"/>
</dbReference>
<sequence length="917" mass="108282">MFSTEEFIKQYKNLSNPDKSISQKANKYILKLQQTKEAFNIAKQILDQQNVQQEYQFIACQLIYRRLKVECDISIQPYLLNLLGRPLSNIALNQVCSSFAVIIVGNSQLWKGILQELIQLMKVKMQLGIEILTQIAIQGKECISKKEQQKLQQEFQTQHNLLSEIFLSLLCIQDLIIFKQTILCMESWVQFSFSLFKDSKLIQQIILLISQALQNNAVEHSDKLFSLLYEAVVFSQYKNQNIEPIVQQNLLIMLEFIIRIYNPQISVMYASLTTKFICDFYLIVQNSQYEEAAFNIIVNLVNNPQRKIVFQTFEFWIQMKQSHLLQSFWLKILQCLIDKCKVKSIKLNKEFLSGEDEEENDYFDKKNQENQGNNISTYDFREHCKEIFICIYKNVEQLNQTDSFFQIILSNLIITNPDSSDQIIQTEAALFSLCSIIDETNFQINNQLVFQILKFVLQLPNNQNFDIIVKTTLQMFSGITNQINLNFELLFPITKYFFQYMLHPLLGSLAGVAFEQICNNGELNNQQLISEFFTFLEQHFNDFVNQSQLNYFIEGLLKLCYRIYQFGNIDFIIQLFNFANNQFQLFKNMNLLTKQQFTYINTLIITILKWINTNIEDINDQVKQISDLLCQSITEPLINLLKESQNQQNSDELHLLVRMIMKVSNYQNQQQQIIQLLQISFQIFYQNPAQKHQWLQLITIAISRCQEYQFISQWVTQNNQEIHKFCIEQFKLGRDSDVMKVYVEFVKECTRFCQQAFFESPYLYLIMEIIGEAFQTVNSYEMQREILNFFKTLSQLIENGKEYFNKLIIQIVTTLFLSIQNINRAIVFQIIQILQFILKKEISSDELKELIYQTLLKSWGVKKKPKQVEMVSKAIVHYLKKTEESGLKRELKLLLQNLREIGEEEIDYIHLETILKQ</sequence>
<dbReference type="GO" id="GO:0005634">
    <property type="term" value="C:nucleus"/>
    <property type="evidence" value="ECO:0007669"/>
    <property type="project" value="UniProtKB-SubCell"/>
</dbReference>
<comment type="subcellular location">
    <subcellularLocation>
        <location evidence="1">Nucleus</location>
    </subcellularLocation>
</comment>
<keyword evidence="2" id="KW-0813">Transport</keyword>
<evidence type="ECO:0000256" key="1">
    <source>
        <dbReference type="ARBA" id="ARBA00004123"/>
    </source>
</evidence>
<proteinExistence type="predicted"/>
<dbReference type="PANTHER" id="PTHR12363">
    <property type="entry name" value="TRANSPORTIN 3 AND IMPORTIN 13"/>
    <property type="match status" value="1"/>
</dbReference>
<dbReference type="Proteomes" id="UP000692954">
    <property type="component" value="Unassembled WGS sequence"/>
</dbReference>
<dbReference type="EMBL" id="CAJJDN010000020">
    <property type="protein sequence ID" value="CAD8065290.1"/>
    <property type="molecule type" value="Genomic_DNA"/>
</dbReference>
<reference evidence="4" key="1">
    <citation type="submission" date="2021-01" db="EMBL/GenBank/DDBJ databases">
        <authorList>
            <consortium name="Genoscope - CEA"/>
            <person name="William W."/>
        </authorList>
    </citation>
    <scope>NUCLEOTIDE SEQUENCE</scope>
</reference>